<gene>
    <name evidence="2" type="ORF">GCM10010276_70870</name>
</gene>
<evidence type="ECO:0000313" key="2">
    <source>
        <dbReference type="EMBL" id="GAA2513043.1"/>
    </source>
</evidence>
<comment type="caution">
    <text evidence="2">The sequence shown here is derived from an EMBL/GenBank/DDBJ whole genome shotgun (WGS) entry which is preliminary data.</text>
</comment>
<keyword evidence="3" id="KW-1185">Reference proteome</keyword>
<reference evidence="3" key="1">
    <citation type="journal article" date="2019" name="Int. J. Syst. Evol. Microbiol.">
        <title>The Global Catalogue of Microorganisms (GCM) 10K type strain sequencing project: providing services to taxonomists for standard genome sequencing and annotation.</title>
        <authorList>
            <consortium name="The Broad Institute Genomics Platform"/>
            <consortium name="The Broad Institute Genome Sequencing Center for Infectious Disease"/>
            <person name="Wu L."/>
            <person name="Ma J."/>
        </authorList>
    </citation>
    <scope>NUCLEOTIDE SEQUENCE [LARGE SCALE GENOMIC DNA]</scope>
    <source>
        <strain evidence="3">JCM 4395</strain>
    </source>
</reference>
<accession>A0ABP6AA05</accession>
<keyword evidence="1" id="KW-0732">Signal</keyword>
<evidence type="ECO:0000313" key="3">
    <source>
        <dbReference type="Proteomes" id="UP001501777"/>
    </source>
</evidence>
<feature type="signal peptide" evidence="1">
    <location>
        <begin position="1"/>
        <end position="20"/>
    </location>
</feature>
<organism evidence="2 3">
    <name type="scientific">Streptomyces longisporus</name>
    <dbReference type="NCBI Taxonomy" id="1948"/>
    <lineage>
        <taxon>Bacteria</taxon>
        <taxon>Bacillati</taxon>
        <taxon>Actinomycetota</taxon>
        <taxon>Actinomycetes</taxon>
        <taxon>Kitasatosporales</taxon>
        <taxon>Streptomycetaceae</taxon>
        <taxon>Streptomyces</taxon>
    </lineage>
</organism>
<dbReference type="Proteomes" id="UP001501777">
    <property type="component" value="Unassembled WGS sequence"/>
</dbReference>
<name>A0ABP6AA05_STRLO</name>
<feature type="chain" id="PRO_5046139126" evidence="1">
    <location>
        <begin position="21"/>
        <end position="170"/>
    </location>
</feature>
<dbReference type="RefSeq" id="WP_344404972.1">
    <property type="nucleotide sequence ID" value="NZ_BAAASG010000017.1"/>
</dbReference>
<protein>
    <submittedName>
        <fullName evidence="2">Uncharacterized protein</fullName>
    </submittedName>
</protein>
<sequence>MRKRAMLGALLMATTAPVVAAAAPASAMPRQCPVTYGVLITSHQAYRLPASGAYFKDGPGGTMTASVTRATTISYSLSTSLEVSASYLFASAKASVSGSITKSVAVTTGHTYSHNISSHKYGNLQYGSNGYKVGWESNRTNPNCSTTVLATGTAKLPATSVGWHYWETNS</sequence>
<dbReference type="EMBL" id="BAAASG010000017">
    <property type="protein sequence ID" value="GAA2513043.1"/>
    <property type="molecule type" value="Genomic_DNA"/>
</dbReference>
<proteinExistence type="predicted"/>
<evidence type="ECO:0000256" key="1">
    <source>
        <dbReference type="SAM" id="SignalP"/>
    </source>
</evidence>